<proteinExistence type="predicted"/>
<reference evidence="2" key="2">
    <citation type="submission" date="2020-05" db="UniProtKB">
        <authorList>
            <consortium name="EnsemblMetazoa"/>
        </authorList>
    </citation>
    <scope>IDENTIFICATION</scope>
</reference>
<reference evidence="1 3" key="1">
    <citation type="journal article" date="2014" name="BMC Genomics">
        <title>Genome sequence of Anopheles sinensis provides insight into genetics basis of mosquito competence for malaria parasites.</title>
        <authorList>
            <person name="Zhou D."/>
            <person name="Zhang D."/>
            <person name="Ding G."/>
            <person name="Shi L."/>
            <person name="Hou Q."/>
            <person name="Ye Y."/>
            <person name="Xu Y."/>
            <person name="Zhou H."/>
            <person name="Xiong C."/>
            <person name="Li S."/>
            <person name="Yu J."/>
            <person name="Hong S."/>
            <person name="Yu X."/>
            <person name="Zou P."/>
            <person name="Chen C."/>
            <person name="Chang X."/>
            <person name="Wang W."/>
            <person name="Lv Y."/>
            <person name="Sun Y."/>
            <person name="Ma L."/>
            <person name="Shen B."/>
            <person name="Zhu C."/>
        </authorList>
    </citation>
    <scope>NUCLEOTIDE SEQUENCE [LARGE SCALE GENOMIC DNA]</scope>
</reference>
<dbReference type="EnsemblMetazoa" id="ASIC014655-RA">
    <property type="protein sequence ID" value="ASIC014655-PA"/>
    <property type="gene ID" value="ASIC014655"/>
</dbReference>
<dbReference type="EMBL" id="ATLV01021507">
    <property type="status" value="NOT_ANNOTATED_CDS"/>
    <property type="molecule type" value="Genomic_DNA"/>
</dbReference>
<dbReference type="VEuPathDB" id="VectorBase:ASIS002497"/>
<keyword evidence="3" id="KW-1185">Reference proteome</keyword>
<dbReference type="Proteomes" id="UP000030765">
    <property type="component" value="Unassembled WGS sequence"/>
</dbReference>
<dbReference type="AlphaFoldDB" id="A0A084W8R8"/>
<evidence type="ECO:0000313" key="2">
    <source>
        <dbReference type="EnsemblMetazoa" id="ASIC014655-PA"/>
    </source>
</evidence>
<evidence type="ECO:0000313" key="1">
    <source>
        <dbReference type="EMBL" id="KFB46612.1"/>
    </source>
</evidence>
<accession>A0A084W8R8</accession>
<dbReference type="VEuPathDB" id="VectorBase:ASIC014655"/>
<evidence type="ECO:0000313" key="3">
    <source>
        <dbReference type="Proteomes" id="UP000030765"/>
    </source>
</evidence>
<dbReference type="EMBL" id="KE525319">
    <property type="protein sequence ID" value="KFB46612.1"/>
    <property type="molecule type" value="Genomic_DNA"/>
</dbReference>
<name>A0A084W8R8_ANOSI</name>
<organism evidence="1">
    <name type="scientific">Anopheles sinensis</name>
    <name type="common">Mosquito</name>
    <dbReference type="NCBI Taxonomy" id="74873"/>
    <lineage>
        <taxon>Eukaryota</taxon>
        <taxon>Metazoa</taxon>
        <taxon>Ecdysozoa</taxon>
        <taxon>Arthropoda</taxon>
        <taxon>Hexapoda</taxon>
        <taxon>Insecta</taxon>
        <taxon>Pterygota</taxon>
        <taxon>Neoptera</taxon>
        <taxon>Endopterygota</taxon>
        <taxon>Diptera</taxon>
        <taxon>Nematocera</taxon>
        <taxon>Culicoidea</taxon>
        <taxon>Culicidae</taxon>
        <taxon>Anophelinae</taxon>
        <taxon>Anopheles</taxon>
    </lineage>
</organism>
<sequence>MESGRWVSIGHIAQKLTRLTQPPIAMKGANVISPVTDEIPGAFGWSDNNTGLG</sequence>
<gene>
    <name evidence="1" type="ORF">ZHAS_00014655</name>
</gene>
<protein>
    <submittedName>
        <fullName evidence="1 2">Adenylosuccinate synthetase</fullName>
    </submittedName>
</protein>